<accession>A0A4Z0M6Y9</accession>
<dbReference type="EMBL" id="SRLE01000004">
    <property type="protein sequence ID" value="TGD75178.1"/>
    <property type="molecule type" value="Genomic_DNA"/>
</dbReference>
<organism evidence="3 4">
    <name type="scientific">Mangrovimicrobium sediminis</name>
    <dbReference type="NCBI Taxonomy" id="2562682"/>
    <lineage>
        <taxon>Bacteria</taxon>
        <taxon>Pseudomonadati</taxon>
        <taxon>Pseudomonadota</taxon>
        <taxon>Gammaproteobacteria</taxon>
        <taxon>Cellvibrionales</taxon>
        <taxon>Halieaceae</taxon>
        <taxon>Mangrovimicrobium</taxon>
    </lineage>
</organism>
<evidence type="ECO:0000259" key="2">
    <source>
        <dbReference type="Pfam" id="PF07045"/>
    </source>
</evidence>
<dbReference type="InterPro" id="IPR011008">
    <property type="entry name" value="Dimeric_a/b-barrel"/>
</dbReference>
<feature type="region of interest" description="Disordered" evidence="1">
    <location>
        <begin position="1"/>
        <end position="24"/>
    </location>
</feature>
<protein>
    <submittedName>
        <fullName evidence="3">DUF1330 domain-containing protein</fullName>
    </submittedName>
</protein>
<dbReference type="Gene3D" id="3.30.70.100">
    <property type="match status" value="1"/>
</dbReference>
<dbReference type="OrthoDB" id="9806380at2"/>
<comment type="caution">
    <text evidence="3">The sequence shown here is derived from an EMBL/GenBank/DDBJ whole genome shotgun (WGS) entry which is preliminary data.</text>
</comment>
<name>A0A4Z0M6Y9_9GAMM</name>
<dbReference type="Proteomes" id="UP000298050">
    <property type="component" value="Unassembled WGS sequence"/>
</dbReference>
<dbReference type="SUPFAM" id="SSF54909">
    <property type="entry name" value="Dimeric alpha+beta barrel"/>
    <property type="match status" value="1"/>
</dbReference>
<proteinExistence type="predicted"/>
<feature type="domain" description="DUF1330" evidence="2">
    <location>
        <begin position="68"/>
        <end position="160"/>
    </location>
</feature>
<evidence type="ECO:0000313" key="3">
    <source>
        <dbReference type="EMBL" id="TGD75178.1"/>
    </source>
</evidence>
<dbReference type="Pfam" id="PF07045">
    <property type="entry name" value="DUF1330"/>
    <property type="match status" value="1"/>
</dbReference>
<gene>
    <name evidence="3" type="ORF">E4634_04015</name>
</gene>
<dbReference type="AlphaFoldDB" id="A0A4Z0M6Y9"/>
<sequence>MSMMDMPGIRGRERGSSIKPSAGSGIGCRAGREVNAAQFLIQDNAYRTCAGMLVNGVMTNAATGEPMTAYAIMDVDVLDIEAYLRYQHAVRPLLEKAQARYLARGGECEVLEGPEASHCLLLVEFPSMDALTDFYHSEEYLALEEQRRACSRSSLIAVRGLHDH</sequence>
<dbReference type="PANTHER" id="PTHR41521:SF4">
    <property type="entry name" value="BLR0684 PROTEIN"/>
    <property type="match status" value="1"/>
</dbReference>
<dbReference type="PANTHER" id="PTHR41521">
    <property type="match status" value="1"/>
</dbReference>
<dbReference type="InterPro" id="IPR010753">
    <property type="entry name" value="DUF1330"/>
</dbReference>
<keyword evidence="4" id="KW-1185">Reference proteome</keyword>
<evidence type="ECO:0000256" key="1">
    <source>
        <dbReference type="SAM" id="MobiDB-lite"/>
    </source>
</evidence>
<reference evidence="3 4" key="1">
    <citation type="submission" date="2019-04" db="EMBL/GenBank/DDBJ databases">
        <title>Taxonomy of novel Haliea sp. from mangrove soil of West Coast of India.</title>
        <authorList>
            <person name="Verma A."/>
            <person name="Kumar P."/>
            <person name="Krishnamurthi S."/>
        </authorList>
    </citation>
    <scope>NUCLEOTIDE SEQUENCE [LARGE SCALE GENOMIC DNA]</scope>
    <source>
        <strain evidence="3 4">SAOS-164</strain>
    </source>
</reference>
<evidence type="ECO:0000313" key="4">
    <source>
        <dbReference type="Proteomes" id="UP000298050"/>
    </source>
</evidence>